<keyword evidence="3" id="KW-0805">Transcription regulation</keyword>
<sequence length="480" mass="53897">MNDSAHEGEEINVNRSPAGANEDSSQVKMQCPRGHWRPAEDEKLRELVEQYGPQNWNSIAEKLQGRSGKSCRLRWFNQLDPRINRRPFTEEEEERLLAAHRLHGNKWAMIARLFPGRTDNAVKNHWHVIMARKFRERSRIYGKRRCHLLRKGRSHTTDYTEQIETNSLNAFIDRYYRGCEHAGQSSSILFGRRRKLPHENTAVVNSESEIGNNLMFNASAKGQHSGTKPPNPDFSVGTLNQTRILASSSDVGMNYIEARKHLPGLLHHQSMRTSSSSSWPLFSGSVIPKLGQGESRSSSNYGWTQPGSDTRSIKGPHLKLPPFYDPSNSFLHERSTRDHEAQTAADIAAKDKAQLITAQLLKANSSSRNYNPLWLLGANTQNPSITETANDNNKLMKLVPLNQAPNGAIRKPNIVLESPGREHQMSYPDIINFAANRRTSELGGRSCTNSMAGTLQKAQEEGECKDRVPFIDFLGVGASA</sequence>
<dbReference type="CDD" id="cd00167">
    <property type="entry name" value="SANT"/>
    <property type="match status" value="2"/>
</dbReference>
<evidence type="ECO:0000259" key="8">
    <source>
        <dbReference type="PROSITE" id="PS50090"/>
    </source>
</evidence>
<keyword evidence="5" id="KW-0804">Transcription</keyword>
<evidence type="ECO:0000256" key="2">
    <source>
        <dbReference type="ARBA" id="ARBA00022737"/>
    </source>
</evidence>
<evidence type="ECO:0000256" key="6">
    <source>
        <dbReference type="ARBA" id="ARBA00023242"/>
    </source>
</evidence>
<dbReference type="GO" id="GO:0000978">
    <property type="term" value="F:RNA polymerase II cis-regulatory region sequence-specific DNA binding"/>
    <property type="evidence" value="ECO:0007669"/>
    <property type="project" value="TreeGrafter"/>
</dbReference>
<feature type="domain" description="HTH myb-type" evidence="9">
    <location>
        <begin position="28"/>
        <end position="79"/>
    </location>
</feature>
<dbReference type="PROSITE" id="PS51294">
    <property type="entry name" value="HTH_MYB"/>
    <property type="match status" value="2"/>
</dbReference>
<feature type="region of interest" description="Disordered" evidence="7">
    <location>
        <begin position="290"/>
        <end position="319"/>
    </location>
</feature>
<evidence type="ECO:0000259" key="9">
    <source>
        <dbReference type="PROSITE" id="PS51294"/>
    </source>
</evidence>
<dbReference type="GO" id="GO:0005634">
    <property type="term" value="C:nucleus"/>
    <property type="evidence" value="ECO:0007669"/>
    <property type="project" value="UniProtKB-SubCell"/>
</dbReference>
<keyword evidence="4" id="KW-0238">DNA-binding</keyword>
<dbReference type="GO" id="GO:0000981">
    <property type="term" value="F:DNA-binding transcription factor activity, RNA polymerase II-specific"/>
    <property type="evidence" value="ECO:0007669"/>
    <property type="project" value="TreeGrafter"/>
</dbReference>
<feature type="domain" description="Myb-like" evidence="8">
    <location>
        <begin position="33"/>
        <end position="79"/>
    </location>
</feature>
<evidence type="ECO:0000256" key="7">
    <source>
        <dbReference type="SAM" id="MobiDB-lite"/>
    </source>
</evidence>
<dbReference type="InterPro" id="IPR017930">
    <property type="entry name" value="Myb_dom"/>
</dbReference>
<comment type="subcellular location">
    <subcellularLocation>
        <location evidence="1">Nucleus</location>
    </subcellularLocation>
</comment>
<name>A0A222UAE1_GINBI</name>
<organism evidence="10">
    <name type="scientific">Ginkgo biloba</name>
    <name type="common">Ginkgo</name>
    <name type="synonym">Maidenhair tree</name>
    <dbReference type="NCBI Taxonomy" id="3311"/>
    <lineage>
        <taxon>Eukaryota</taxon>
        <taxon>Viridiplantae</taxon>
        <taxon>Streptophyta</taxon>
        <taxon>Embryophyta</taxon>
        <taxon>Tracheophyta</taxon>
        <taxon>Spermatophyta</taxon>
        <taxon>Ginkgoidae</taxon>
        <taxon>Ginkgoales</taxon>
        <taxon>Ginkgoaceae</taxon>
        <taxon>Ginkgo</taxon>
    </lineage>
</organism>
<dbReference type="Gene3D" id="1.10.10.60">
    <property type="entry name" value="Homeodomain-like"/>
    <property type="match status" value="2"/>
</dbReference>
<dbReference type="InterPro" id="IPR050560">
    <property type="entry name" value="MYB_TF"/>
</dbReference>
<dbReference type="InterPro" id="IPR001005">
    <property type="entry name" value="SANT/Myb"/>
</dbReference>
<protein>
    <submittedName>
        <fullName evidence="10">R2R3MYB42</fullName>
    </submittedName>
</protein>
<dbReference type="FunFam" id="1.10.10.60:FF:000356">
    <property type="entry name" value="MYB transcription factor"/>
    <property type="match status" value="1"/>
</dbReference>
<feature type="domain" description="Myb-like" evidence="8">
    <location>
        <begin position="80"/>
        <end position="130"/>
    </location>
</feature>
<dbReference type="AlphaFoldDB" id="A0A222UAE1"/>
<dbReference type="PANTHER" id="PTHR45614:SF150">
    <property type="entry name" value="MYB-LIKE DNA-BINDING DOMAIN CONTAINING PROTEIN, EXPRESSED"/>
    <property type="match status" value="1"/>
</dbReference>
<dbReference type="SMR" id="A0A222UAE1"/>
<keyword evidence="6" id="KW-0539">Nucleus</keyword>
<dbReference type="EMBL" id="KY703753">
    <property type="protein sequence ID" value="ASR18127.1"/>
    <property type="molecule type" value="mRNA"/>
</dbReference>
<evidence type="ECO:0000313" key="10">
    <source>
        <dbReference type="EMBL" id="ASR18127.1"/>
    </source>
</evidence>
<accession>A0A222UAE1</accession>
<dbReference type="InterPro" id="IPR009057">
    <property type="entry name" value="Homeodomain-like_sf"/>
</dbReference>
<dbReference type="PANTHER" id="PTHR45614">
    <property type="entry name" value="MYB PROTEIN-RELATED"/>
    <property type="match status" value="1"/>
</dbReference>
<proteinExistence type="evidence at transcript level"/>
<evidence type="ECO:0000256" key="5">
    <source>
        <dbReference type="ARBA" id="ARBA00023163"/>
    </source>
</evidence>
<keyword evidence="2" id="KW-0677">Repeat</keyword>
<dbReference type="Pfam" id="PF13921">
    <property type="entry name" value="Myb_DNA-bind_6"/>
    <property type="match status" value="1"/>
</dbReference>
<dbReference type="SUPFAM" id="SSF46689">
    <property type="entry name" value="Homeodomain-like"/>
    <property type="match status" value="1"/>
</dbReference>
<feature type="compositionally biased region" description="Polar residues" evidence="7">
    <location>
        <begin position="294"/>
        <end position="310"/>
    </location>
</feature>
<dbReference type="FunFam" id="1.10.10.60:FF:000060">
    <property type="entry name" value="MYB transcription factor"/>
    <property type="match status" value="1"/>
</dbReference>
<reference evidence="10" key="1">
    <citation type="journal article" date="2017" name="Physiol. Mol. Biol. Plants">
        <title>Identification and expression analysis under abiotic stress of the R2R3-MYB genes in Ginkgo biloba L.</title>
        <authorList>
            <person name="Liu X."/>
            <person name="Yu W."/>
            <person name="Zhang X."/>
            <person name="Wang G."/>
            <person name="Cao F."/>
            <person name="Cheng H."/>
        </authorList>
    </citation>
    <scope>NUCLEOTIDE SEQUENCE</scope>
</reference>
<gene>
    <name evidence="10" type="primary">R2R3MYB42</name>
</gene>
<dbReference type="SMART" id="SM00717">
    <property type="entry name" value="SANT"/>
    <property type="match status" value="2"/>
</dbReference>
<evidence type="ECO:0000256" key="4">
    <source>
        <dbReference type="ARBA" id="ARBA00023125"/>
    </source>
</evidence>
<evidence type="ECO:0000256" key="3">
    <source>
        <dbReference type="ARBA" id="ARBA00023015"/>
    </source>
</evidence>
<evidence type="ECO:0000256" key="1">
    <source>
        <dbReference type="ARBA" id="ARBA00004123"/>
    </source>
</evidence>
<feature type="domain" description="HTH myb-type" evidence="9">
    <location>
        <begin position="80"/>
        <end position="134"/>
    </location>
</feature>
<feature type="region of interest" description="Disordered" evidence="7">
    <location>
        <begin position="1"/>
        <end position="35"/>
    </location>
</feature>
<dbReference type="PROSITE" id="PS50090">
    <property type="entry name" value="MYB_LIKE"/>
    <property type="match status" value="2"/>
</dbReference>